<evidence type="ECO:0000256" key="4">
    <source>
        <dbReference type="ARBA" id="ARBA00022833"/>
    </source>
</evidence>
<keyword evidence="5" id="KW-0539">Nucleus</keyword>
<reference evidence="6" key="1">
    <citation type="submission" date="2021-02" db="EMBL/GenBank/DDBJ databases">
        <authorList>
            <person name="Nowell W R."/>
        </authorList>
    </citation>
    <scope>NUCLEOTIDE SEQUENCE</scope>
</reference>
<dbReference type="Gene3D" id="1.10.10.1070">
    <property type="entry name" value="Zinc finger, BED domain-containing"/>
    <property type="match status" value="1"/>
</dbReference>
<sequence length="249" mass="28579">QDYVICDSCKSLISYKAQTGTGGMQKHIECCRQISNVLDEHNESKITKYFHSTKTKSNYVPLKFKNKITNSLVEFIILNGRPFEIVNGSGFINTIECVLGVVRTLLESSTVSASNLIVDPKTLSRHIDRIYDERKCQLISLFQTIKSFIITVDFWKGYFTGVHYAGISFHHVNTQFKLVEKLSDEKRPTIHLVVPLRQYLINCCVIHDDDEGGLISIKKFIDDQIKTMWISQDEHLLATILHPQLKHFD</sequence>
<dbReference type="PANTHER" id="PTHR46481">
    <property type="entry name" value="ZINC FINGER BED DOMAIN-CONTAINING PROTEIN 4"/>
    <property type="match status" value="1"/>
</dbReference>
<dbReference type="InterPro" id="IPR052035">
    <property type="entry name" value="ZnF_BED_domain_contain"/>
</dbReference>
<keyword evidence="2" id="KW-0479">Metal-binding</keyword>
<accession>A0A815V5R2</accession>
<protein>
    <recommendedName>
        <fullName evidence="8">Transposase</fullName>
    </recommendedName>
</protein>
<keyword evidence="4" id="KW-0862">Zinc</keyword>
<evidence type="ECO:0000256" key="5">
    <source>
        <dbReference type="ARBA" id="ARBA00023242"/>
    </source>
</evidence>
<comment type="caution">
    <text evidence="6">The sequence shown here is derived from an EMBL/GenBank/DDBJ whole genome shotgun (WGS) entry which is preliminary data.</text>
</comment>
<evidence type="ECO:0000313" key="6">
    <source>
        <dbReference type="EMBL" id="CAF1527790.1"/>
    </source>
</evidence>
<name>A0A815V5R2_9BILA</name>
<evidence type="ECO:0008006" key="8">
    <source>
        <dbReference type="Google" id="ProtNLM"/>
    </source>
</evidence>
<keyword evidence="3" id="KW-0863">Zinc-finger</keyword>
<evidence type="ECO:0000256" key="2">
    <source>
        <dbReference type="ARBA" id="ARBA00022723"/>
    </source>
</evidence>
<dbReference type="AlphaFoldDB" id="A0A815V5R2"/>
<evidence type="ECO:0000256" key="3">
    <source>
        <dbReference type="ARBA" id="ARBA00022771"/>
    </source>
</evidence>
<dbReference type="SUPFAM" id="SSF140996">
    <property type="entry name" value="Hermes dimerisation domain"/>
    <property type="match status" value="1"/>
</dbReference>
<evidence type="ECO:0000256" key="1">
    <source>
        <dbReference type="ARBA" id="ARBA00004123"/>
    </source>
</evidence>
<evidence type="ECO:0000313" key="7">
    <source>
        <dbReference type="Proteomes" id="UP000663889"/>
    </source>
</evidence>
<dbReference type="Proteomes" id="UP000663889">
    <property type="component" value="Unassembled WGS sequence"/>
</dbReference>
<gene>
    <name evidence="6" type="ORF">SEV965_LOCUS37360</name>
</gene>
<dbReference type="GO" id="GO:0005634">
    <property type="term" value="C:nucleus"/>
    <property type="evidence" value="ECO:0007669"/>
    <property type="project" value="UniProtKB-SubCell"/>
</dbReference>
<dbReference type="PANTHER" id="PTHR46481:SF10">
    <property type="entry name" value="ZINC FINGER BED DOMAIN-CONTAINING PROTEIN 39"/>
    <property type="match status" value="1"/>
</dbReference>
<dbReference type="GO" id="GO:0008270">
    <property type="term" value="F:zinc ion binding"/>
    <property type="evidence" value="ECO:0007669"/>
    <property type="project" value="UniProtKB-KW"/>
</dbReference>
<feature type="non-terminal residue" evidence="6">
    <location>
        <position position="1"/>
    </location>
</feature>
<proteinExistence type="predicted"/>
<comment type="subcellular location">
    <subcellularLocation>
        <location evidence="1">Nucleus</location>
    </subcellularLocation>
</comment>
<organism evidence="6 7">
    <name type="scientific">Rotaria sordida</name>
    <dbReference type="NCBI Taxonomy" id="392033"/>
    <lineage>
        <taxon>Eukaryota</taxon>
        <taxon>Metazoa</taxon>
        <taxon>Spiralia</taxon>
        <taxon>Gnathifera</taxon>
        <taxon>Rotifera</taxon>
        <taxon>Eurotatoria</taxon>
        <taxon>Bdelloidea</taxon>
        <taxon>Philodinida</taxon>
        <taxon>Philodinidae</taxon>
        <taxon>Rotaria</taxon>
    </lineage>
</organism>
<dbReference type="EMBL" id="CAJNOU010007642">
    <property type="protein sequence ID" value="CAF1527790.1"/>
    <property type="molecule type" value="Genomic_DNA"/>
</dbReference>